<protein>
    <submittedName>
        <fullName evidence="3">Adenylate cyclase 1</fullName>
        <ecNumber evidence="3">4.6.1.1</ecNumber>
    </submittedName>
</protein>
<dbReference type="GO" id="GO:0035556">
    <property type="term" value="P:intracellular signal transduction"/>
    <property type="evidence" value="ECO:0007669"/>
    <property type="project" value="InterPro"/>
</dbReference>
<keyword evidence="3" id="KW-0456">Lyase</keyword>
<reference evidence="3 4" key="1">
    <citation type="submission" date="2016-07" db="EMBL/GenBank/DDBJ databases">
        <title>Draft Genome Sequence of Methylobrevis pamukkalensis PK2.</title>
        <authorList>
            <person name="Vasilenko O.V."/>
            <person name="Doronina N.V."/>
            <person name="Shmareva M.N."/>
            <person name="Tarlachkov S.V."/>
            <person name="Mustakhimov I."/>
            <person name="Trotsenko Y.A."/>
        </authorList>
    </citation>
    <scope>NUCLEOTIDE SEQUENCE [LARGE SCALE GENOMIC DNA]</scope>
    <source>
        <strain evidence="3 4">PK2</strain>
    </source>
</reference>
<dbReference type="Pfam" id="PF00211">
    <property type="entry name" value="Guanylate_cyc"/>
    <property type="match status" value="1"/>
</dbReference>
<evidence type="ECO:0000256" key="1">
    <source>
        <dbReference type="SAM" id="Phobius"/>
    </source>
</evidence>
<dbReference type="SUPFAM" id="SSF55073">
    <property type="entry name" value="Nucleotide cyclase"/>
    <property type="match status" value="1"/>
</dbReference>
<keyword evidence="4" id="KW-1185">Reference proteome</keyword>
<dbReference type="Proteomes" id="UP000094622">
    <property type="component" value="Unassembled WGS sequence"/>
</dbReference>
<feature type="transmembrane region" description="Helical" evidence="1">
    <location>
        <begin position="354"/>
        <end position="372"/>
    </location>
</feature>
<dbReference type="InterPro" id="IPR001054">
    <property type="entry name" value="A/G_cyclase"/>
</dbReference>
<dbReference type="PANTHER" id="PTHR43081:SF1">
    <property type="entry name" value="ADENYLATE CYCLASE, TERMINAL-DIFFERENTIATION SPECIFIC"/>
    <property type="match status" value="1"/>
</dbReference>
<feature type="transmembrane region" description="Helical" evidence="1">
    <location>
        <begin position="413"/>
        <end position="431"/>
    </location>
</feature>
<dbReference type="InterPro" id="IPR007890">
    <property type="entry name" value="CHASE2"/>
</dbReference>
<dbReference type="SMART" id="SM00044">
    <property type="entry name" value="CYCc"/>
    <property type="match status" value="1"/>
</dbReference>
<dbReference type="RefSeq" id="WP_069305477.1">
    <property type="nucleotide sequence ID" value="NZ_MCRJ01000002.1"/>
</dbReference>
<dbReference type="GO" id="GO:0009190">
    <property type="term" value="P:cyclic nucleotide biosynthetic process"/>
    <property type="evidence" value="ECO:0007669"/>
    <property type="project" value="InterPro"/>
</dbReference>
<gene>
    <name evidence="3" type="primary">cyaA</name>
    <name evidence="3" type="ORF">A6302_00234</name>
</gene>
<dbReference type="CDD" id="cd07302">
    <property type="entry name" value="CHD"/>
    <property type="match status" value="1"/>
</dbReference>
<evidence type="ECO:0000313" key="4">
    <source>
        <dbReference type="Proteomes" id="UP000094622"/>
    </source>
</evidence>
<feature type="transmembrane region" description="Helical" evidence="1">
    <location>
        <begin position="379"/>
        <end position="401"/>
    </location>
</feature>
<evidence type="ECO:0000259" key="2">
    <source>
        <dbReference type="PROSITE" id="PS50125"/>
    </source>
</evidence>
<proteinExistence type="predicted"/>
<dbReference type="PROSITE" id="PS50125">
    <property type="entry name" value="GUANYLATE_CYCLASE_2"/>
    <property type="match status" value="1"/>
</dbReference>
<dbReference type="InterPro" id="IPR029787">
    <property type="entry name" value="Nucleotide_cyclase"/>
</dbReference>
<dbReference type="PATRIC" id="fig|1439726.3.peg.246"/>
<dbReference type="Pfam" id="PF05226">
    <property type="entry name" value="CHASE2"/>
    <property type="match status" value="1"/>
</dbReference>
<dbReference type="PANTHER" id="PTHR43081">
    <property type="entry name" value="ADENYLATE CYCLASE, TERMINAL-DIFFERENTIATION SPECIFIC-RELATED"/>
    <property type="match status" value="1"/>
</dbReference>
<sequence length="652" mass="67769">MTRAPARSRFRLRLRLRAMLAGLGAAAAAALVTGLFPSATVERWREAATDLLLLADPPPPSGRVVVVDIDAASLHALGPWPWPRDTMAGLVERIATGLPRAVAFDMVFAGADRTAPATLAARLLEDTGDPALAAAIAALPDPDARLAVALSAVPAVLGVLMSDQAGAEIPDVPLLLEGAAETVAPWRSAGAVLPHAPLAGEAAGLGVASLEDTGDGTIRKVPLLAVAGTAVVPGLAAETLRTAEAAGSYILRPGTGDLRIGAHLLPVSRDLSLRLRPSRPDTWPLRTVSAADVVAGRVPPQRLEDRIVLIGGSAPSLGALRAGAASPVVPSVQLQADALETMLSDRVPVRPDKAWMVEAGAALLLAVAGALLGASASPLMAVTLGGLAALLWPIGTTLLYLRSGWLVDPLSPPLLGLLAMMVAGTVSAMAARREAAAVRRRFERHLAPAVVARIVDNPDLVRLDGERRDITVLFTDIEGFTAVADRLAPADLVRLLDRYFEGVTAAIIAEGGMVDKFVGDAVHAYFNAPLDLGDHPRRALAAARTVASFAARFAQDEAARSAGLGRTRIGIESGEVVLGDVGAGDKLDYTAHGSAVNTAARLEALNKTFGTTICVGPAFRARLPDEPFRSLGRIDVRGRGMLEVFTPDERTD</sequence>
<feature type="domain" description="Guanylate cyclase" evidence="2">
    <location>
        <begin position="471"/>
        <end position="603"/>
    </location>
</feature>
<accession>A0A1E3H829</accession>
<keyword evidence="1" id="KW-0812">Transmembrane</keyword>
<dbReference type="SMART" id="SM01080">
    <property type="entry name" value="CHASE2"/>
    <property type="match status" value="1"/>
</dbReference>
<dbReference type="InterPro" id="IPR050697">
    <property type="entry name" value="Adenylyl/Guanylyl_Cyclase_3/4"/>
</dbReference>
<keyword evidence="1" id="KW-0472">Membrane</keyword>
<dbReference type="EMBL" id="MCRJ01000002">
    <property type="protein sequence ID" value="ODN72488.1"/>
    <property type="molecule type" value="Genomic_DNA"/>
</dbReference>
<name>A0A1E3H829_9HYPH</name>
<organism evidence="3 4">
    <name type="scientific">Methylobrevis pamukkalensis</name>
    <dbReference type="NCBI Taxonomy" id="1439726"/>
    <lineage>
        <taxon>Bacteria</taxon>
        <taxon>Pseudomonadati</taxon>
        <taxon>Pseudomonadota</taxon>
        <taxon>Alphaproteobacteria</taxon>
        <taxon>Hyphomicrobiales</taxon>
        <taxon>Pleomorphomonadaceae</taxon>
        <taxon>Methylobrevis</taxon>
    </lineage>
</organism>
<dbReference type="GO" id="GO:0004016">
    <property type="term" value="F:adenylate cyclase activity"/>
    <property type="evidence" value="ECO:0007669"/>
    <property type="project" value="UniProtKB-EC"/>
</dbReference>
<keyword evidence="1" id="KW-1133">Transmembrane helix</keyword>
<dbReference type="Gene3D" id="3.30.70.1230">
    <property type="entry name" value="Nucleotide cyclase"/>
    <property type="match status" value="1"/>
</dbReference>
<comment type="caution">
    <text evidence="3">The sequence shown here is derived from an EMBL/GenBank/DDBJ whole genome shotgun (WGS) entry which is preliminary data.</text>
</comment>
<dbReference type="OrthoDB" id="9789782at2"/>
<dbReference type="EC" id="4.6.1.1" evidence="3"/>
<dbReference type="AlphaFoldDB" id="A0A1E3H829"/>
<evidence type="ECO:0000313" key="3">
    <source>
        <dbReference type="EMBL" id="ODN72488.1"/>
    </source>
</evidence>